<dbReference type="InterPro" id="IPR002129">
    <property type="entry name" value="PyrdxlP-dep_de-COase"/>
</dbReference>
<dbReference type="RefSeq" id="WP_126685316.1">
    <property type="nucleotide sequence ID" value="NZ_RYYV01000009.1"/>
</dbReference>
<dbReference type="Proteomes" id="UP000274358">
    <property type="component" value="Unassembled WGS sequence"/>
</dbReference>
<organism evidence="5 6">
    <name type="scientific">Dyella choica</name>
    <dbReference type="NCBI Taxonomy" id="1927959"/>
    <lineage>
        <taxon>Bacteria</taxon>
        <taxon>Pseudomonadati</taxon>
        <taxon>Pseudomonadota</taxon>
        <taxon>Gammaproteobacteria</taxon>
        <taxon>Lysobacterales</taxon>
        <taxon>Rhodanobacteraceae</taxon>
        <taxon>Dyella</taxon>
    </lineage>
</organism>
<dbReference type="OrthoDB" id="9803665at2"/>
<evidence type="ECO:0000256" key="1">
    <source>
        <dbReference type="ARBA" id="ARBA00001933"/>
    </source>
</evidence>
<evidence type="ECO:0000313" key="6">
    <source>
        <dbReference type="Proteomes" id="UP000274358"/>
    </source>
</evidence>
<dbReference type="GO" id="GO:0030170">
    <property type="term" value="F:pyridoxal phosphate binding"/>
    <property type="evidence" value="ECO:0007669"/>
    <property type="project" value="InterPro"/>
</dbReference>
<evidence type="ECO:0000256" key="3">
    <source>
        <dbReference type="ARBA" id="ARBA00023239"/>
    </source>
</evidence>
<dbReference type="InterPro" id="IPR015424">
    <property type="entry name" value="PyrdxlP-dep_Trfase"/>
</dbReference>
<evidence type="ECO:0000256" key="4">
    <source>
        <dbReference type="PIRSR" id="PIRSR602129-50"/>
    </source>
</evidence>
<evidence type="ECO:0000256" key="2">
    <source>
        <dbReference type="ARBA" id="ARBA00022898"/>
    </source>
</evidence>
<evidence type="ECO:0000313" key="5">
    <source>
        <dbReference type="EMBL" id="RUL74516.1"/>
    </source>
</evidence>
<dbReference type="GO" id="GO:0019752">
    <property type="term" value="P:carboxylic acid metabolic process"/>
    <property type="evidence" value="ECO:0007669"/>
    <property type="project" value="InterPro"/>
</dbReference>
<dbReference type="SUPFAM" id="SSF53383">
    <property type="entry name" value="PLP-dependent transferases"/>
    <property type="match status" value="1"/>
</dbReference>
<protein>
    <submittedName>
        <fullName evidence="5">Decarboxylase</fullName>
    </submittedName>
</protein>
<gene>
    <name evidence="5" type="ORF">EKH80_13620</name>
</gene>
<dbReference type="EMBL" id="RYYV01000009">
    <property type="protein sequence ID" value="RUL74516.1"/>
    <property type="molecule type" value="Genomic_DNA"/>
</dbReference>
<sequence>MNSKTSAQRFTEQLNQALAQTKAGDVFSLDVPGTSSLAAWFLGPKAENEQLLKELIADAIGAHCMDRREYFPNDPPYVTEEIKKSQAYKESVKVMREEYLHLLEKLKGSVPFFSYRYQAHMNWDITLPGVAGYFAGMLYNQNNVASEASPVTTPLEMIVGDDLCELLGYRIPPKDDMAAIRPWGHITCDGSVANLEAMWSARNLKYYPVSVAAALMREPSLAAARNMTVRLPNGEREILTRLTPWQQLNLEPDVVLAIPTVMVNDYGISSASNEGINLINNYSIQQLGYVEFARRYLRSEVGAPALIGPATMHYSWPKAAAILGIGQNSLVGVDVDLNARMAMPALRAALDRCLAERRPVILNIAVLGSTEESAVDPLDAVIALRDEYRQAGFSYPVHVDAAWGGYFAAILRTPKHDAPLAAKADGLRFTPDLAMSDYVTAQYEALPAADSITIDPHKAGYIPYPAGGLCYRNGAQRNLVSFTAPVVYKGTADPTVGIYGVEGSKPGAAAAGVYLSHRVIRTNQSGYGKILGQSLFNSKRLYAALVTMALEEDSPFVIVPFQRLPAEQAGGTKKEIRAQLEYIAREIVPKSNEELLRDPQAMQLLTELGSDQIIVSYAFNYRLDDGALNHSVELLNAFNTAIYNQCSLQPNSDHTRETPIILTNSAFEPSVYGQAFVEAFKQRLGVQGDPEQSISFLLSTTMDPWMTSTEKGNFIPTLIDALRKAVLGAIREIKAQPFTVFRGEEDEAIRIPLKPGTAAAIGTSGNGHARPRANL</sequence>
<proteinExistence type="predicted"/>
<dbReference type="PANTHER" id="PTHR42735">
    <property type="match status" value="1"/>
</dbReference>
<dbReference type="AlphaFoldDB" id="A0A3S0Q491"/>
<name>A0A3S0Q491_9GAMM</name>
<keyword evidence="3" id="KW-0456">Lyase</keyword>
<dbReference type="Gene3D" id="3.40.640.10">
    <property type="entry name" value="Type I PLP-dependent aspartate aminotransferase-like (Major domain)"/>
    <property type="match status" value="1"/>
</dbReference>
<reference evidence="5 6" key="1">
    <citation type="submission" date="2018-12" db="EMBL/GenBank/DDBJ databases">
        <title>Dyella dinghuensis sp. nov. DHOA06 and Dyella choica sp. nov. 4M-K27, isolated from forest soil.</title>
        <authorList>
            <person name="Qiu L.-H."/>
            <person name="Gao Z.-H."/>
        </authorList>
    </citation>
    <scope>NUCLEOTIDE SEQUENCE [LARGE SCALE GENOMIC DNA]</scope>
    <source>
        <strain evidence="5 6">4M-K27</strain>
    </source>
</reference>
<accession>A0A3S0Q491</accession>
<dbReference type="PANTHER" id="PTHR42735:SF4">
    <property type="entry name" value="PYRIDOXAL PHOSPHATE-DEPENDENT DECARBOXYLASE FAMILY PROTEIN"/>
    <property type="match status" value="1"/>
</dbReference>
<dbReference type="InterPro" id="IPR050477">
    <property type="entry name" value="GrpII_AminoAcid_Decarb"/>
</dbReference>
<comment type="caution">
    <text evidence="5">The sequence shown here is derived from an EMBL/GenBank/DDBJ whole genome shotgun (WGS) entry which is preliminary data.</text>
</comment>
<dbReference type="InterPro" id="IPR015421">
    <property type="entry name" value="PyrdxlP-dep_Trfase_major"/>
</dbReference>
<dbReference type="Pfam" id="PF00282">
    <property type="entry name" value="Pyridoxal_deC"/>
    <property type="match status" value="1"/>
</dbReference>
<keyword evidence="2 4" id="KW-0663">Pyridoxal phosphate</keyword>
<comment type="cofactor">
    <cofactor evidence="1 4">
        <name>pyridoxal 5'-phosphate</name>
        <dbReference type="ChEBI" id="CHEBI:597326"/>
    </cofactor>
</comment>
<keyword evidence="6" id="KW-1185">Reference proteome</keyword>
<feature type="modified residue" description="N6-(pyridoxal phosphate)lysine" evidence="4">
    <location>
        <position position="458"/>
    </location>
</feature>
<dbReference type="GO" id="GO:0016830">
    <property type="term" value="F:carbon-carbon lyase activity"/>
    <property type="evidence" value="ECO:0007669"/>
    <property type="project" value="InterPro"/>
</dbReference>